<dbReference type="Proteomes" id="UP001108123">
    <property type="component" value="Unassembled WGS sequence"/>
</dbReference>
<evidence type="ECO:0000259" key="7">
    <source>
        <dbReference type="Pfam" id="PF00814"/>
    </source>
</evidence>
<feature type="domain" description="Gcp-like" evidence="7">
    <location>
        <begin position="45"/>
        <end position="308"/>
    </location>
</feature>
<dbReference type="InterPro" id="IPR017861">
    <property type="entry name" value="KAE1/TsaD"/>
</dbReference>
<proteinExistence type="predicted"/>
<keyword evidence="11" id="KW-1185">Reference proteome</keyword>
<dbReference type="EMBL" id="VULR01000004">
    <property type="protein sequence ID" value="MSS42878.1"/>
    <property type="molecule type" value="Genomic_DNA"/>
</dbReference>
<accession>A0A844FFY2</accession>
<dbReference type="GO" id="GO:0061711">
    <property type="term" value="F:tRNA N(6)-L-threonylcarbamoyladenine synthase activity"/>
    <property type="evidence" value="ECO:0007669"/>
    <property type="project" value="UniProtKB-EC"/>
</dbReference>
<dbReference type="EMBL" id="JAKNID010000004">
    <property type="protein sequence ID" value="MCG4564237.1"/>
    <property type="molecule type" value="Genomic_DNA"/>
</dbReference>
<organism evidence="9 10">
    <name type="scientific">Anaerosalibacter bizertensis</name>
    <dbReference type="NCBI Taxonomy" id="932217"/>
    <lineage>
        <taxon>Bacteria</taxon>
        <taxon>Bacillati</taxon>
        <taxon>Bacillota</taxon>
        <taxon>Tissierellia</taxon>
        <taxon>Tissierellales</taxon>
        <taxon>Sporanaerobacteraceae</taxon>
        <taxon>Anaerosalibacter</taxon>
    </lineage>
</organism>
<dbReference type="EC" id="2.3.1.234" evidence="1"/>
<dbReference type="PRINTS" id="PR00789">
    <property type="entry name" value="OSIALOPTASE"/>
</dbReference>
<dbReference type="SUPFAM" id="SSF53067">
    <property type="entry name" value="Actin-like ATPase domain"/>
    <property type="match status" value="1"/>
</dbReference>
<dbReference type="OrthoDB" id="1675500at2"/>
<name>A0A844FFY2_9FIRM</name>
<reference evidence="9 10" key="1">
    <citation type="submission" date="2019-08" db="EMBL/GenBank/DDBJ databases">
        <title>In-depth cultivation of the pig gut microbiome towards novel bacterial diversity and tailored functional studies.</title>
        <authorList>
            <person name="Wylensek D."/>
            <person name="Hitch T.C.A."/>
            <person name="Clavel T."/>
        </authorList>
    </citation>
    <scope>NUCLEOTIDE SEQUENCE [LARGE SCALE GENOMIC DNA]</scope>
    <source>
        <strain evidence="9 10">Med78-601-WT-4W-RMD-3</strain>
    </source>
</reference>
<keyword evidence="4" id="KW-0479">Metal-binding</keyword>
<dbReference type="PANTHER" id="PTHR11735:SF11">
    <property type="entry name" value="TRNA THREONYLCARBAMOYLADENOSINE BIOSYNTHESIS PROTEIN TSAB"/>
    <property type="match status" value="1"/>
</dbReference>
<dbReference type="Proteomes" id="UP000462760">
    <property type="component" value="Unassembled WGS sequence"/>
</dbReference>
<evidence type="ECO:0000256" key="2">
    <source>
        <dbReference type="ARBA" id="ARBA00022679"/>
    </source>
</evidence>
<sequence length="318" mass="35935">MNKYYLGIDTSAYTTSVGIVNEEGQVILDLRKRLKVARNKRGLRQQEAVFQHIKNLPEMFAKVSETIDINDLLVISASTKPRNIEKSYMPVFVVGKEQAFIISKLLNIPYKEFSHQEGHISAGIIGTALEREENFLAFHISGGTTELLFVDNRRENFNIERIGGTLDISVGQLVDRIGVKLGLDFPCGEEMDCLSQNGSIINKKIPLSIKDTWSNFSGYENFFYDIIDSKKYLTEDIIKTLFYTIYLCLEKIIVNSCMSFNIRKVLLIGGVASNIFIRKNLSESLSKRGIDLYIPPIEYCSDNGIGTAYLGNVKNDNR</sequence>
<comment type="caution">
    <text evidence="9">The sequence shown here is derived from an EMBL/GenBank/DDBJ whole genome shotgun (WGS) entry which is preliminary data.</text>
</comment>
<evidence type="ECO:0000256" key="6">
    <source>
        <dbReference type="ARBA" id="ARBA00048117"/>
    </source>
</evidence>
<dbReference type="InterPro" id="IPR000905">
    <property type="entry name" value="Gcp-like_dom"/>
</dbReference>
<keyword evidence="3" id="KW-0819">tRNA processing</keyword>
<evidence type="ECO:0000256" key="3">
    <source>
        <dbReference type="ARBA" id="ARBA00022694"/>
    </source>
</evidence>
<evidence type="ECO:0000313" key="8">
    <source>
        <dbReference type="EMBL" id="MCG4564237.1"/>
    </source>
</evidence>
<protein>
    <recommendedName>
        <fullName evidence="1">N(6)-L-threonylcarbamoyladenine synthase</fullName>
        <ecNumber evidence="1">2.3.1.234</ecNumber>
    </recommendedName>
</protein>
<evidence type="ECO:0000256" key="1">
    <source>
        <dbReference type="ARBA" id="ARBA00012156"/>
    </source>
</evidence>
<keyword evidence="2" id="KW-0808">Transferase</keyword>
<dbReference type="GO" id="GO:0008033">
    <property type="term" value="P:tRNA processing"/>
    <property type="evidence" value="ECO:0007669"/>
    <property type="project" value="UniProtKB-KW"/>
</dbReference>
<dbReference type="GO" id="GO:0046872">
    <property type="term" value="F:metal ion binding"/>
    <property type="evidence" value="ECO:0007669"/>
    <property type="project" value="UniProtKB-KW"/>
</dbReference>
<evidence type="ECO:0000313" key="9">
    <source>
        <dbReference type="EMBL" id="MSS42878.1"/>
    </source>
</evidence>
<dbReference type="Gene3D" id="3.30.420.40">
    <property type="match status" value="2"/>
</dbReference>
<dbReference type="Pfam" id="PF00814">
    <property type="entry name" value="TsaD"/>
    <property type="match status" value="1"/>
</dbReference>
<dbReference type="PANTHER" id="PTHR11735">
    <property type="entry name" value="TRNA N6-ADENOSINE THREONYLCARBAMOYLTRANSFERASE"/>
    <property type="match status" value="1"/>
</dbReference>
<dbReference type="InterPro" id="IPR043129">
    <property type="entry name" value="ATPase_NBD"/>
</dbReference>
<evidence type="ECO:0000256" key="4">
    <source>
        <dbReference type="ARBA" id="ARBA00022723"/>
    </source>
</evidence>
<evidence type="ECO:0000256" key="5">
    <source>
        <dbReference type="ARBA" id="ARBA00023315"/>
    </source>
</evidence>
<evidence type="ECO:0000313" key="11">
    <source>
        <dbReference type="Proteomes" id="UP001108123"/>
    </source>
</evidence>
<dbReference type="GO" id="GO:0005829">
    <property type="term" value="C:cytosol"/>
    <property type="evidence" value="ECO:0007669"/>
    <property type="project" value="TreeGrafter"/>
</dbReference>
<comment type="catalytic activity">
    <reaction evidence="6">
        <text>L-threonylcarbamoyladenylate + adenosine(37) in tRNA = N(6)-L-threonylcarbamoyladenosine(37) in tRNA + AMP + H(+)</text>
        <dbReference type="Rhea" id="RHEA:37059"/>
        <dbReference type="Rhea" id="RHEA-COMP:10162"/>
        <dbReference type="Rhea" id="RHEA-COMP:10163"/>
        <dbReference type="ChEBI" id="CHEBI:15378"/>
        <dbReference type="ChEBI" id="CHEBI:73682"/>
        <dbReference type="ChEBI" id="CHEBI:74411"/>
        <dbReference type="ChEBI" id="CHEBI:74418"/>
        <dbReference type="ChEBI" id="CHEBI:456215"/>
        <dbReference type="EC" id="2.3.1.234"/>
    </reaction>
</comment>
<dbReference type="AlphaFoldDB" id="A0A844FFY2"/>
<keyword evidence="5" id="KW-0012">Acyltransferase</keyword>
<reference evidence="8" key="2">
    <citation type="submission" date="2022-01" db="EMBL/GenBank/DDBJ databases">
        <title>Collection of gut derived symbiotic bacterial strains cultured from healthy donors.</title>
        <authorList>
            <person name="Lin H."/>
            <person name="Kohout C."/>
            <person name="Waligurski E."/>
            <person name="Pamer E.G."/>
        </authorList>
    </citation>
    <scope>NUCLEOTIDE SEQUENCE</scope>
    <source>
        <strain evidence="8">MSK.14.39</strain>
    </source>
</reference>
<dbReference type="RefSeq" id="WP_154483469.1">
    <property type="nucleotide sequence ID" value="NZ_JAHLOA010000004.1"/>
</dbReference>
<gene>
    <name evidence="9" type="ORF">FYJ27_03905</name>
    <name evidence="8" type="ORF">L0P62_02140</name>
</gene>
<evidence type="ECO:0000313" key="10">
    <source>
        <dbReference type="Proteomes" id="UP000462760"/>
    </source>
</evidence>